<dbReference type="InterPro" id="IPR012669">
    <property type="entry name" value="Pectate_lyase"/>
</dbReference>
<evidence type="ECO:0000313" key="2">
    <source>
        <dbReference type="EMBL" id="KIC60452.1"/>
    </source>
</evidence>
<dbReference type="EMBL" id="JWSY01000004">
    <property type="protein sequence ID" value="KIC60452.1"/>
    <property type="molecule type" value="Genomic_DNA"/>
</dbReference>
<dbReference type="Pfam" id="PF09492">
    <property type="entry name" value="Pec_lyase"/>
    <property type="match status" value="1"/>
</dbReference>
<dbReference type="RefSeq" id="WP_039244239.1">
    <property type="nucleotide sequence ID" value="NZ_JWSY01000004.1"/>
</dbReference>
<dbReference type="SUPFAM" id="SSF81853">
    <property type="entry name" value="Family 10 polysaccharide lyase"/>
    <property type="match status" value="1"/>
</dbReference>
<keyword evidence="1" id="KW-0732">Signal</keyword>
<dbReference type="AlphaFoldDB" id="A0A0B4CVL3"/>
<proteinExistence type="predicted"/>
<feature type="chain" id="PRO_5002100680" evidence="1">
    <location>
        <begin position="25"/>
        <end position="359"/>
    </location>
</feature>
<evidence type="ECO:0000256" key="1">
    <source>
        <dbReference type="SAM" id="SignalP"/>
    </source>
</evidence>
<dbReference type="Gene3D" id="1.50.10.20">
    <property type="match status" value="1"/>
</dbReference>
<evidence type="ECO:0000313" key="3">
    <source>
        <dbReference type="Proteomes" id="UP000031166"/>
    </source>
</evidence>
<dbReference type="Proteomes" id="UP000031166">
    <property type="component" value="Unassembled WGS sequence"/>
</dbReference>
<feature type="signal peptide" evidence="1">
    <location>
        <begin position="1"/>
        <end position="24"/>
    </location>
</feature>
<reference evidence="2 3" key="1">
    <citation type="submission" date="2014-12" db="EMBL/GenBank/DDBJ databases">
        <title>Genome sequencing of Brevundimonas nasdae TPW30.</title>
        <authorList>
            <person name="Tan P.W."/>
            <person name="Chan K.-G."/>
        </authorList>
    </citation>
    <scope>NUCLEOTIDE SEQUENCE [LARGE SCALE GENOMIC DNA]</scope>
    <source>
        <strain evidence="2 3">TPW30</strain>
    </source>
</reference>
<comment type="caution">
    <text evidence="2">The sequence shown here is derived from an EMBL/GenBank/DDBJ whole genome shotgun (WGS) entry which is preliminary data.</text>
</comment>
<protein>
    <submittedName>
        <fullName evidence="2">Pectate lyase</fullName>
    </submittedName>
</protein>
<name>A0A0B4CVL3_9CAUL</name>
<dbReference type="GO" id="GO:0016829">
    <property type="term" value="F:lyase activity"/>
    <property type="evidence" value="ECO:0007669"/>
    <property type="project" value="UniProtKB-KW"/>
</dbReference>
<dbReference type="STRING" id="172043.RM53_03070"/>
<keyword evidence="2" id="KW-0456">Lyase</keyword>
<dbReference type="NCBIfam" id="TIGR02474">
    <property type="entry name" value="pec_lyase"/>
    <property type="match status" value="1"/>
</dbReference>
<organism evidence="2 3">
    <name type="scientific">Brevundimonas nasdae</name>
    <dbReference type="NCBI Taxonomy" id="172043"/>
    <lineage>
        <taxon>Bacteria</taxon>
        <taxon>Pseudomonadati</taxon>
        <taxon>Pseudomonadota</taxon>
        <taxon>Alphaproteobacteria</taxon>
        <taxon>Caulobacterales</taxon>
        <taxon>Caulobacteraceae</taxon>
        <taxon>Brevundimonas</taxon>
    </lineage>
</organism>
<accession>A0A0B4CVL3</accession>
<gene>
    <name evidence="2" type="ORF">RM53_03070</name>
</gene>
<sequence length="359" mass="39370">MKHTVLTLGVLAIAAGVTSAPASAQETVAASPAAAWNSAALRRPADWYGSAEARRLAAIIVQHQSAEGGWPKNTDLFAPPRPDADPALTNTIDNGGTTQPLAFLARTIAAGDAESRAAFDRGLDYLLAAQQPNGGWAQFYPLRGGYHDQITYNDDAMVHVLELLHDVGDGAAPYGFVDEARRERARQAVARGVETLLETQVRRDGVLTGWCAQHDAQTLAPAWARRFEPPSLSGQESVGIVRFLMRLPDPNPDVVAAVDGAVAWLESAALADTTEVFVTDAQGRRDRILAPKPGARIWARFYDLEDGRPIYIGRDSIIRRDLMQIEHERRNGYRYVGEWPETLLTRDYPAWKAKLRDRA</sequence>